<gene>
    <name evidence="1" type="ORF">RirG_243010</name>
</gene>
<dbReference type="Gene3D" id="3.80.10.10">
    <property type="entry name" value="Ribonuclease Inhibitor"/>
    <property type="match status" value="1"/>
</dbReference>
<comment type="caution">
    <text evidence="1">The sequence shown here is derived from an EMBL/GenBank/DDBJ whole genome shotgun (WGS) entry which is preliminary data.</text>
</comment>
<protein>
    <recommendedName>
        <fullName evidence="3">F-box domain-containing protein</fullName>
    </recommendedName>
</protein>
<dbReference type="SUPFAM" id="SSF52047">
    <property type="entry name" value="RNI-like"/>
    <property type="match status" value="1"/>
</dbReference>
<dbReference type="Proteomes" id="UP000022910">
    <property type="component" value="Unassembled WGS sequence"/>
</dbReference>
<reference evidence="1 2" key="1">
    <citation type="submission" date="2014-02" db="EMBL/GenBank/DDBJ databases">
        <title>Single nucleus genome sequencing reveals high similarity among nuclei of an endomycorrhizal fungus.</title>
        <authorList>
            <person name="Lin K."/>
            <person name="Geurts R."/>
            <person name="Zhang Z."/>
            <person name="Limpens E."/>
            <person name="Saunders D.G."/>
            <person name="Mu D."/>
            <person name="Pang E."/>
            <person name="Cao H."/>
            <person name="Cha H."/>
            <person name="Lin T."/>
            <person name="Zhou Q."/>
            <person name="Shang Y."/>
            <person name="Li Y."/>
            <person name="Ivanov S."/>
            <person name="Sharma T."/>
            <person name="Velzen R.V."/>
            <person name="Ruijter N.D."/>
            <person name="Aanen D.K."/>
            <person name="Win J."/>
            <person name="Kamoun S."/>
            <person name="Bisseling T."/>
            <person name="Huang S."/>
        </authorList>
    </citation>
    <scope>NUCLEOTIDE SEQUENCE [LARGE SCALE GENOMIC DNA]</scope>
    <source>
        <strain evidence="2">DAOM197198w</strain>
    </source>
</reference>
<dbReference type="AlphaFoldDB" id="A0A015IHJ2"/>
<evidence type="ECO:0000313" key="1">
    <source>
        <dbReference type="EMBL" id="EXX53535.1"/>
    </source>
</evidence>
<organism evidence="1 2">
    <name type="scientific">Rhizophagus irregularis (strain DAOM 197198w)</name>
    <name type="common">Glomus intraradices</name>
    <dbReference type="NCBI Taxonomy" id="1432141"/>
    <lineage>
        <taxon>Eukaryota</taxon>
        <taxon>Fungi</taxon>
        <taxon>Fungi incertae sedis</taxon>
        <taxon>Mucoromycota</taxon>
        <taxon>Glomeromycotina</taxon>
        <taxon>Glomeromycetes</taxon>
        <taxon>Glomerales</taxon>
        <taxon>Glomeraceae</taxon>
        <taxon>Rhizophagus</taxon>
    </lineage>
</organism>
<evidence type="ECO:0008006" key="3">
    <source>
        <dbReference type="Google" id="ProtNLM"/>
    </source>
</evidence>
<proteinExistence type="predicted"/>
<dbReference type="InterPro" id="IPR032675">
    <property type="entry name" value="LRR_dom_sf"/>
</dbReference>
<dbReference type="HOGENOM" id="CLU_028913_8_1_1"/>
<name>A0A015IHJ2_RHIIW</name>
<dbReference type="EMBL" id="JEMT01028864">
    <property type="protein sequence ID" value="EXX53535.1"/>
    <property type="molecule type" value="Genomic_DNA"/>
</dbReference>
<keyword evidence="2" id="KW-1185">Reference proteome</keyword>
<evidence type="ECO:0000313" key="2">
    <source>
        <dbReference type="Proteomes" id="UP000022910"/>
    </source>
</evidence>
<sequence length="481" mass="57021">MSKLNKDILFLIFEELREDSKSLFSCLMVNRLWCETAIPNLWRNPWCYNGINYSNKISLFRIISQYIFGDIKEFITNQEIQLPSGSNQSLLFDYFSYCRSININIIKEIISIGSDIDYNLFNMQQKFYSLFMKKCLELKYFDMRSIKHQIFQFPEAMVRFELLCELKCDTSIDPLYFYGLSQFCQYLQSLTIVYVDIKPNHGIIKLIEVQKNLKYFQWDDDFDDGCFTDNNPYEKVLLALEKKAASLNCLRLFAQYVENCEHTLLQEVLPKFYNIKILIIDGYHFFNEKKLEKLKMQVYHQLEILNIECNRLDVISSIIENSGASLKKILFEPYNIEYEYDEFNENSLNFIRKIYENCPSIEYLSIAFSPTKAHFIELEKLLGVCKNLKSLLIVILDDDDTCSLNNGEELLRVLIRSMPTNLKEIRFSRKFKFSLENLEEFLEEWKGRHALSMFTTGNDIDDDCTKVINEYKREGVIKNFM</sequence>
<accession>A0A015IHJ2</accession>